<evidence type="ECO:0000313" key="3">
    <source>
        <dbReference type="Proteomes" id="UP001497382"/>
    </source>
</evidence>
<name>A0AAV1YWH8_9ARAC</name>
<comment type="caution">
    <text evidence="2">The sequence shown here is derived from an EMBL/GenBank/DDBJ whole genome shotgun (WGS) entry which is preliminary data.</text>
</comment>
<sequence>MLLNDSIELECNDSSATPEPLPMNWDIDLSKIWIPSSVLPNRKKQINPNENKPFIFYTLEKPDYSKTFSTYSDECPQYNESHSSSAVSSRISHHKLINDNNDKQEIQQALPSSQNAVEWDVFLDIDGGNVSSPKHLLNNSKPDDSLRESQESYSSMIRNDAQWEKKALDTYLEQEANYRASLGDLTRRMAEILSEDDPLKEGWNHEDVIQPNQVTTGSTLDSIPPSTKDSLEELYYSDEDESQFAVEYELDNLELESPEKKPTCSIYTENSYFQDQSSESFMNDLEQAKKGSYETIPQSSESFMNGLEQAKKGSYETIPQSSEETKKIQLENQKVAVDIELSQNIHDELNGIQSVTHAKDSEQELLNYEEKLEDPTKKVPEFPIAYKRPPLQEQTSKTKPQKKKTKKAKKNIPLEDLFQIEEVDRFKVPEVDEFFENLVRQGKCKPHDQEINISGFPSVNFTEKPQTNTYEFSSIVVPDPPQDLISDSAQKFQQSLSDEPKSNSSTEIIRNEEKAELELESKDSLDTLVIDNIPLNQSKENIKAIIQGYGKLKNLTIERLENFQRAKVQMDFTYDVDWIIDCLNNSQPFGSFDKELIKCYRQA</sequence>
<evidence type="ECO:0008006" key="4">
    <source>
        <dbReference type="Google" id="ProtNLM"/>
    </source>
</evidence>
<gene>
    <name evidence="2" type="ORF">LARSCL_LOCUS1360</name>
</gene>
<feature type="compositionally biased region" description="Basic residues" evidence="1">
    <location>
        <begin position="399"/>
        <end position="409"/>
    </location>
</feature>
<dbReference type="Proteomes" id="UP001497382">
    <property type="component" value="Unassembled WGS sequence"/>
</dbReference>
<reference evidence="2 3" key="1">
    <citation type="submission" date="2024-04" db="EMBL/GenBank/DDBJ databases">
        <authorList>
            <person name="Rising A."/>
            <person name="Reimegard J."/>
            <person name="Sonavane S."/>
            <person name="Akerstrom W."/>
            <person name="Nylinder S."/>
            <person name="Hedman E."/>
            <person name="Kallberg Y."/>
        </authorList>
    </citation>
    <scope>NUCLEOTIDE SEQUENCE [LARGE SCALE GENOMIC DNA]</scope>
</reference>
<proteinExistence type="predicted"/>
<evidence type="ECO:0000256" key="1">
    <source>
        <dbReference type="SAM" id="MobiDB-lite"/>
    </source>
</evidence>
<keyword evidence="3" id="KW-1185">Reference proteome</keyword>
<protein>
    <recommendedName>
        <fullName evidence="4">RRM domain-containing protein</fullName>
    </recommendedName>
</protein>
<dbReference type="EMBL" id="CAXIEN010000007">
    <property type="protein sequence ID" value="CAL1263136.1"/>
    <property type="molecule type" value="Genomic_DNA"/>
</dbReference>
<organism evidence="2 3">
    <name type="scientific">Larinioides sclopetarius</name>
    <dbReference type="NCBI Taxonomy" id="280406"/>
    <lineage>
        <taxon>Eukaryota</taxon>
        <taxon>Metazoa</taxon>
        <taxon>Ecdysozoa</taxon>
        <taxon>Arthropoda</taxon>
        <taxon>Chelicerata</taxon>
        <taxon>Arachnida</taxon>
        <taxon>Araneae</taxon>
        <taxon>Araneomorphae</taxon>
        <taxon>Entelegynae</taxon>
        <taxon>Araneoidea</taxon>
        <taxon>Araneidae</taxon>
        <taxon>Larinioides</taxon>
    </lineage>
</organism>
<accession>A0AAV1YWH8</accession>
<feature type="region of interest" description="Disordered" evidence="1">
    <location>
        <begin position="388"/>
        <end position="409"/>
    </location>
</feature>
<feature type="region of interest" description="Disordered" evidence="1">
    <location>
        <begin position="132"/>
        <end position="152"/>
    </location>
</feature>
<dbReference type="AlphaFoldDB" id="A0AAV1YWH8"/>
<evidence type="ECO:0000313" key="2">
    <source>
        <dbReference type="EMBL" id="CAL1263136.1"/>
    </source>
</evidence>
<feature type="compositionally biased region" description="Basic and acidic residues" evidence="1">
    <location>
        <begin position="141"/>
        <end position="150"/>
    </location>
</feature>